<dbReference type="RefSeq" id="WP_386093169.1">
    <property type="nucleotide sequence ID" value="NZ_JBHRXN010000032.1"/>
</dbReference>
<evidence type="ECO:0000313" key="4">
    <source>
        <dbReference type="Proteomes" id="UP001595741"/>
    </source>
</evidence>
<gene>
    <name evidence="3" type="primary">flgJ</name>
    <name evidence="3" type="ORF">ACFOLG_14790</name>
</gene>
<dbReference type="PANTHER" id="PTHR33308:SF9">
    <property type="entry name" value="PEPTIDOGLYCAN HYDROLASE FLGJ"/>
    <property type="match status" value="1"/>
</dbReference>
<dbReference type="Gene3D" id="1.10.530.10">
    <property type="match status" value="1"/>
</dbReference>
<dbReference type="EMBL" id="JBHRXN010000032">
    <property type="protein sequence ID" value="MFC3533445.1"/>
    <property type="molecule type" value="Genomic_DNA"/>
</dbReference>
<dbReference type="SMART" id="SM00047">
    <property type="entry name" value="LYZ2"/>
    <property type="match status" value="1"/>
</dbReference>
<organism evidence="3 4">
    <name type="scientific">Vogesella facilis</name>
    <dbReference type="NCBI Taxonomy" id="1655232"/>
    <lineage>
        <taxon>Bacteria</taxon>
        <taxon>Pseudomonadati</taxon>
        <taxon>Pseudomonadota</taxon>
        <taxon>Betaproteobacteria</taxon>
        <taxon>Neisseriales</taxon>
        <taxon>Chromobacteriaceae</taxon>
        <taxon>Vogesella</taxon>
    </lineage>
</organism>
<feature type="domain" description="Mannosyl-glycoprotein endo-beta-N-acetylglucosamidase-like" evidence="2">
    <location>
        <begin position="74"/>
        <end position="229"/>
    </location>
</feature>
<dbReference type="Proteomes" id="UP001595741">
    <property type="component" value="Unassembled WGS sequence"/>
</dbReference>
<dbReference type="NCBIfam" id="TIGR02541">
    <property type="entry name" value="flagell_FlgJ"/>
    <property type="match status" value="1"/>
</dbReference>
<keyword evidence="1 3" id="KW-0378">Hydrolase</keyword>
<keyword evidence="4" id="KW-1185">Reference proteome</keyword>
<proteinExistence type="predicted"/>
<dbReference type="PANTHER" id="PTHR33308">
    <property type="entry name" value="PEPTIDOGLYCAN HYDROLASE FLGJ"/>
    <property type="match status" value="1"/>
</dbReference>
<keyword evidence="3" id="KW-0966">Cell projection</keyword>
<protein>
    <submittedName>
        <fullName evidence="3">Flagellar assembly peptidoglycan hydrolase FlgJ</fullName>
    </submittedName>
</protein>
<dbReference type="InterPro" id="IPR023346">
    <property type="entry name" value="Lysozyme-like_dom_sf"/>
</dbReference>
<dbReference type="Pfam" id="PF01832">
    <property type="entry name" value="Glucosaminidase"/>
    <property type="match status" value="1"/>
</dbReference>
<evidence type="ECO:0000256" key="1">
    <source>
        <dbReference type="ARBA" id="ARBA00022801"/>
    </source>
</evidence>
<dbReference type="Gene3D" id="2.10.70.40">
    <property type="entry name" value="peptidoglycan hydrolase"/>
    <property type="match status" value="1"/>
</dbReference>
<dbReference type="PRINTS" id="PR01002">
    <property type="entry name" value="FLGFLGJ"/>
</dbReference>
<evidence type="ECO:0000313" key="3">
    <source>
        <dbReference type="EMBL" id="MFC3533445.1"/>
    </source>
</evidence>
<keyword evidence="3" id="KW-0969">Cilium</keyword>
<name>A0ABV7RHH1_9NEIS</name>
<comment type="caution">
    <text evidence="3">The sequence shown here is derived from an EMBL/GenBank/DDBJ whole genome shotgun (WGS) entry which is preliminary data.</text>
</comment>
<dbReference type="SUPFAM" id="SSF53955">
    <property type="entry name" value="Lysozyme-like"/>
    <property type="match status" value="1"/>
</dbReference>
<accession>A0ABV7RHH1</accession>
<sequence>MWRIEAGGAAAYAADNVALPLGGRGQGVDFGRLVGDAQRDIAATVANGFDSATAPGLSAAAQAWRLRTQAAANLAQPQGDAAQQRFVAEMTPWAGEAAARLGVAPELIVAHAALESGWGQRPISGDGGDSHNLFSIKAGRGWQGAVADVLTTEHVNGEAVKTVERFRAYPDYRSAFNDYVQLLQGNPRYAAVQGVGGDARAFAAALARGGYATDPAYADKLQQVASRLLAQR</sequence>
<keyword evidence="3" id="KW-0282">Flagellum</keyword>
<reference evidence="4" key="1">
    <citation type="journal article" date="2019" name="Int. J. Syst. Evol. Microbiol.">
        <title>The Global Catalogue of Microorganisms (GCM) 10K type strain sequencing project: providing services to taxonomists for standard genome sequencing and annotation.</title>
        <authorList>
            <consortium name="The Broad Institute Genomics Platform"/>
            <consortium name="The Broad Institute Genome Sequencing Center for Infectious Disease"/>
            <person name="Wu L."/>
            <person name="Ma J."/>
        </authorList>
    </citation>
    <scope>NUCLEOTIDE SEQUENCE [LARGE SCALE GENOMIC DNA]</scope>
    <source>
        <strain evidence="4">KCTC 42742</strain>
    </source>
</reference>
<evidence type="ECO:0000259" key="2">
    <source>
        <dbReference type="SMART" id="SM00047"/>
    </source>
</evidence>
<dbReference type="InterPro" id="IPR002901">
    <property type="entry name" value="MGlyc_endo_b_GlcNAc-like_dom"/>
</dbReference>
<dbReference type="GO" id="GO:0016787">
    <property type="term" value="F:hydrolase activity"/>
    <property type="evidence" value="ECO:0007669"/>
    <property type="project" value="UniProtKB-KW"/>
</dbReference>
<dbReference type="InterPro" id="IPR013377">
    <property type="entry name" value="FlgJ"/>
</dbReference>
<dbReference type="InterPro" id="IPR051056">
    <property type="entry name" value="Glycosyl_Hydrolase_73"/>
</dbReference>